<name>A0A0W1RDW7_9EURY</name>
<comment type="caution">
    <text evidence="2">The sequence shown here is derived from an EMBL/GenBank/DDBJ whole genome shotgun (WGS) entry which is preliminary data.</text>
</comment>
<evidence type="ECO:0000256" key="1">
    <source>
        <dbReference type="SAM" id="Phobius"/>
    </source>
</evidence>
<gene>
    <name evidence="2" type="ORF">AUR66_20000</name>
</gene>
<dbReference type="EMBL" id="LOPV01000646">
    <property type="protein sequence ID" value="KTG11613.1"/>
    <property type="molecule type" value="Genomic_DNA"/>
</dbReference>
<organism evidence="2 3">
    <name type="scientific">Haloferax profundi</name>
    <dbReference type="NCBI Taxonomy" id="1544718"/>
    <lineage>
        <taxon>Archaea</taxon>
        <taxon>Methanobacteriati</taxon>
        <taxon>Methanobacteriota</taxon>
        <taxon>Stenosarchaea group</taxon>
        <taxon>Halobacteria</taxon>
        <taxon>Halobacteriales</taxon>
        <taxon>Haloferacaceae</taxon>
        <taxon>Haloferax</taxon>
    </lineage>
</organism>
<accession>A0A0W1RDW7</accession>
<protein>
    <submittedName>
        <fullName evidence="2">Uncharacterized protein</fullName>
    </submittedName>
</protein>
<dbReference type="OrthoDB" id="275608at2157"/>
<keyword evidence="1" id="KW-1133">Transmembrane helix</keyword>
<dbReference type="Proteomes" id="UP000053157">
    <property type="component" value="Unassembled WGS sequence"/>
</dbReference>
<feature type="transmembrane region" description="Helical" evidence="1">
    <location>
        <begin position="294"/>
        <end position="319"/>
    </location>
</feature>
<keyword evidence="3" id="KW-1185">Reference proteome</keyword>
<feature type="transmembrane region" description="Helical" evidence="1">
    <location>
        <begin position="202"/>
        <end position="224"/>
    </location>
</feature>
<dbReference type="InterPro" id="IPR058440">
    <property type="entry name" value="DUF8127"/>
</dbReference>
<reference evidence="2 3" key="1">
    <citation type="submission" date="2015-12" db="EMBL/GenBank/DDBJ databases">
        <title>Haloferax profundi sp. nov. isolated from the Discovery deep brine-seawater interface in the Red Sea.</title>
        <authorList>
            <person name="Zhang G."/>
            <person name="Stingl U."/>
            <person name="Rashid M."/>
        </authorList>
    </citation>
    <scope>NUCLEOTIDE SEQUENCE [LARGE SCALE GENOMIC DNA]</scope>
    <source>
        <strain evidence="2 3">SB29</strain>
    </source>
</reference>
<dbReference type="Pfam" id="PF26448">
    <property type="entry name" value="DUF8127"/>
    <property type="match status" value="1"/>
</dbReference>
<dbReference type="RefSeq" id="WP_058573590.1">
    <property type="nucleotide sequence ID" value="NZ_LOPV01000646.1"/>
</dbReference>
<feature type="transmembrane region" description="Helical" evidence="1">
    <location>
        <begin position="270"/>
        <end position="287"/>
    </location>
</feature>
<evidence type="ECO:0000313" key="2">
    <source>
        <dbReference type="EMBL" id="KTG11613.1"/>
    </source>
</evidence>
<feature type="transmembrane region" description="Helical" evidence="1">
    <location>
        <begin position="325"/>
        <end position="343"/>
    </location>
</feature>
<proteinExistence type="predicted"/>
<evidence type="ECO:0000313" key="3">
    <source>
        <dbReference type="Proteomes" id="UP000053157"/>
    </source>
</evidence>
<sequence>MVRSSPFTLSSLRTIALFALLVVGLIGSFAFHAAMTDMQVEYTATSIQHDDDPKEIAHASQSVADLDGRLERKSSEIRRPVEKAAKGGSFAGNVTPELYIILDGMDTEYAVYNDSYYRWNTTVHDETTFVEMQMTPADSRSVLEAVSKPYGTASANVQEAIDPGSVTGRNMVEPGIYRRGGTYYAVVPENTGALAANIIEAFFGYVLTPVGRGFVAVALGLLAYQYRNSFADRVLTIRRALVVAALGIPTALIGTAVFESGSLTRYLTSPASTFVVSAGVVAGVLVHQRRWGRLAGWTALVCVLSIGASVLALGVGGVAFGGFRLLVGLLAGVVSLGFGAWFAQEQTDTPAESVGA</sequence>
<keyword evidence="1" id="KW-0472">Membrane</keyword>
<feature type="transmembrane region" description="Helical" evidence="1">
    <location>
        <begin position="236"/>
        <end position="258"/>
    </location>
</feature>
<keyword evidence="1" id="KW-0812">Transmembrane</keyword>
<dbReference type="AlphaFoldDB" id="A0A0W1RDW7"/>